<evidence type="ECO:0000313" key="21">
    <source>
        <dbReference type="EMBL" id="HIQ91271.1"/>
    </source>
</evidence>
<feature type="binding site" evidence="14">
    <location>
        <position position="491"/>
    </location>
    <ligand>
        <name>ATP</name>
        <dbReference type="ChEBI" id="CHEBI:30616"/>
    </ligand>
</feature>
<keyword evidence="6" id="KW-0479">Metal-binding</keyword>
<feature type="compositionally biased region" description="Basic and acidic residues" evidence="17">
    <location>
        <begin position="788"/>
        <end position="797"/>
    </location>
</feature>
<dbReference type="Pfam" id="PF21090">
    <property type="entry name" value="P-loop_SecA"/>
    <property type="match status" value="2"/>
</dbReference>
<dbReference type="PANTHER" id="PTHR30612">
    <property type="entry name" value="SECA INNER MEMBRANE COMPONENT OF SEC PROTEIN SECRETION SYSTEM"/>
    <property type="match status" value="1"/>
</dbReference>
<dbReference type="InterPro" id="IPR036266">
    <property type="entry name" value="SecA_Wing/Scaffold_sf"/>
</dbReference>
<keyword evidence="3 14" id="KW-0813">Transport</keyword>
<evidence type="ECO:0000256" key="1">
    <source>
        <dbReference type="ARBA" id="ARBA00001947"/>
    </source>
</evidence>
<accession>A0A9D0ZRN8</accession>
<keyword evidence="10 14" id="KW-0653">Protein transport</keyword>
<dbReference type="Pfam" id="PF07516">
    <property type="entry name" value="SecA_SW"/>
    <property type="match status" value="1"/>
</dbReference>
<dbReference type="PROSITE" id="PS51196">
    <property type="entry name" value="SECA_MOTOR_DEAD"/>
    <property type="match status" value="1"/>
</dbReference>
<dbReference type="InterPro" id="IPR036670">
    <property type="entry name" value="SecA_X-link_sf"/>
</dbReference>
<feature type="compositionally biased region" description="Basic residues" evidence="17">
    <location>
        <begin position="798"/>
        <end position="808"/>
    </location>
</feature>
<dbReference type="GO" id="GO:0046872">
    <property type="term" value="F:metal ion binding"/>
    <property type="evidence" value="ECO:0007669"/>
    <property type="project" value="UniProtKB-KW"/>
</dbReference>
<sequence>MKFLKKLFDHEYKELEKFKEIAIQIDDLDEEMSKLSDKKLKAKTEEFKERLKNGETLEDIKVEAFAVAREAAYRVIGEKPYFVQILGGLAIHYGNIAEMKTGEGKTLTSVMPAYLNALTGEGVHIITVNEYLAGRDANWMGKIYEFLGLTVGINYREYNQEQKREAYNCDIMYSTNNEIGFDYLRDNMVVRAEDRVQRPLNFVIIDEVDSVLIDEARTPLIISGGQMQSANLYMQADKFAKTLKENDGYIYDPKTKATSLDAEGIKRAEKFFNVKNLYDIEHATLVHFINQALHANFSMKKDFDYVVQDGKIVIVDQFTGRLMPGRSFSEGLHQAIEAKEGVKINEETKTLATITFQNLFRMYKKLAGMTGTAKTEEEEFRDIYNMYVIQIPTNKPVIREDYSDLIFATEEGKYKAIVKEIKERHAKGQPVLVGTVAVENSERLSKMLKKEGIPHEVLNAKNNAREAEIIAKAGEKGAVTIATNMAGRGTDIKLGKGVKELGGLCVLGSERHESRRIDNQLRGRAGRQGDPGMTQFCVSFEDDLMVRFGTDRTKALLQKVGFDGELSIRSKALSKSIESAQKRVEGNNFDTRKHLLEYDDVINTQRNIIYKQRNEILDSDSIHSLTLKHFRDHISNIVNSHLIDSNELTGQDVSEILETVNENLLKNDLSIENLEELDPQSLIDTIYDKVVEEYEAKIADFPDELKNEFEKAISLRVIDTHWMEHINAMSLLREGIYLRQYAQENPLRAYTSEGYEMFDNLIATIDQDISRYLTNAEIRQNVKREQTIKGTTNEDKSKVKKQTPKRVKKIGRNEKCQCGSGKKYKYCHGRDA</sequence>
<keyword evidence="4 14" id="KW-1003">Cell membrane</keyword>
<comment type="similarity">
    <text evidence="2 14 15">Belongs to the SecA family.</text>
</comment>
<keyword evidence="9 14" id="KW-0067">ATP-binding</keyword>
<dbReference type="GO" id="GO:0017038">
    <property type="term" value="P:protein import"/>
    <property type="evidence" value="ECO:0007669"/>
    <property type="project" value="InterPro"/>
</dbReference>
<dbReference type="InterPro" id="IPR011116">
    <property type="entry name" value="SecA_Wing/Scaffold"/>
</dbReference>
<dbReference type="FunFam" id="3.90.1440.10:FF:000001">
    <property type="entry name" value="Preprotein translocase subunit SecA"/>
    <property type="match status" value="1"/>
</dbReference>
<keyword evidence="13 14" id="KW-0472">Membrane</keyword>
<dbReference type="NCBIfam" id="NF006630">
    <property type="entry name" value="PRK09200.1"/>
    <property type="match status" value="1"/>
</dbReference>
<evidence type="ECO:0000256" key="2">
    <source>
        <dbReference type="ARBA" id="ARBA00007650"/>
    </source>
</evidence>
<dbReference type="GO" id="GO:0043952">
    <property type="term" value="P:protein transport by the Sec complex"/>
    <property type="evidence" value="ECO:0007669"/>
    <property type="project" value="TreeGrafter"/>
</dbReference>
<evidence type="ECO:0000256" key="6">
    <source>
        <dbReference type="ARBA" id="ARBA00022723"/>
    </source>
</evidence>
<dbReference type="Gene3D" id="3.90.1440.10">
    <property type="entry name" value="SecA, preprotein cross-linking domain"/>
    <property type="match status" value="1"/>
</dbReference>
<dbReference type="PRINTS" id="PR00906">
    <property type="entry name" value="SECA"/>
</dbReference>
<dbReference type="FunFam" id="3.40.50.300:FF:000429">
    <property type="entry name" value="Preprotein translocase subunit SecA"/>
    <property type="match status" value="1"/>
</dbReference>
<dbReference type="SUPFAM" id="SSF81767">
    <property type="entry name" value="Pre-protein crosslinking domain of SecA"/>
    <property type="match status" value="1"/>
</dbReference>
<feature type="binding site" evidence="14">
    <location>
        <position position="84"/>
    </location>
    <ligand>
        <name>ATP</name>
        <dbReference type="ChEBI" id="CHEBI:30616"/>
    </ligand>
</feature>
<dbReference type="InterPro" id="IPR001650">
    <property type="entry name" value="Helicase_C-like"/>
</dbReference>
<keyword evidence="11 14" id="KW-1278">Translocase</keyword>
<keyword evidence="5 14" id="KW-0963">Cytoplasm</keyword>
<evidence type="ECO:0000256" key="16">
    <source>
        <dbReference type="SAM" id="Coils"/>
    </source>
</evidence>
<dbReference type="GO" id="GO:0005524">
    <property type="term" value="F:ATP binding"/>
    <property type="evidence" value="ECO:0007669"/>
    <property type="project" value="UniProtKB-UniRule"/>
</dbReference>
<evidence type="ECO:0000256" key="12">
    <source>
        <dbReference type="ARBA" id="ARBA00023010"/>
    </source>
</evidence>
<dbReference type="SMART" id="SM00957">
    <property type="entry name" value="SecA_DEAD"/>
    <property type="match status" value="1"/>
</dbReference>
<dbReference type="GO" id="GO:0065002">
    <property type="term" value="P:intracellular protein transmembrane transport"/>
    <property type="evidence" value="ECO:0007669"/>
    <property type="project" value="UniProtKB-UniRule"/>
</dbReference>
<dbReference type="CDD" id="cd17928">
    <property type="entry name" value="DEXDc_SecA"/>
    <property type="match status" value="1"/>
</dbReference>
<dbReference type="Pfam" id="PF02810">
    <property type="entry name" value="SEC-C"/>
    <property type="match status" value="1"/>
</dbReference>
<dbReference type="AlphaFoldDB" id="A0A9D0ZRN8"/>
<comment type="cofactor">
    <cofactor evidence="1">
        <name>Zn(2+)</name>
        <dbReference type="ChEBI" id="CHEBI:29105"/>
    </cofactor>
</comment>
<dbReference type="Proteomes" id="UP000886786">
    <property type="component" value="Unassembled WGS sequence"/>
</dbReference>
<keyword evidence="8" id="KW-0862">Zinc</keyword>
<feature type="region of interest" description="Disordered" evidence="17">
    <location>
        <begin position="788"/>
        <end position="808"/>
    </location>
</feature>
<evidence type="ECO:0000259" key="18">
    <source>
        <dbReference type="PROSITE" id="PS51192"/>
    </source>
</evidence>
<evidence type="ECO:0000256" key="4">
    <source>
        <dbReference type="ARBA" id="ARBA00022475"/>
    </source>
</evidence>
<dbReference type="GO" id="GO:0005886">
    <property type="term" value="C:plasma membrane"/>
    <property type="evidence" value="ECO:0007669"/>
    <property type="project" value="UniProtKB-SubCell"/>
</dbReference>
<dbReference type="PROSITE" id="PS51192">
    <property type="entry name" value="HELICASE_ATP_BIND_1"/>
    <property type="match status" value="1"/>
</dbReference>
<evidence type="ECO:0000256" key="10">
    <source>
        <dbReference type="ARBA" id="ARBA00022927"/>
    </source>
</evidence>
<dbReference type="InterPro" id="IPR044722">
    <property type="entry name" value="SecA_SF2_C"/>
</dbReference>
<dbReference type="CDD" id="cd18803">
    <property type="entry name" value="SF2_C_secA"/>
    <property type="match status" value="1"/>
</dbReference>
<dbReference type="GO" id="GO:0005829">
    <property type="term" value="C:cytosol"/>
    <property type="evidence" value="ECO:0007669"/>
    <property type="project" value="TreeGrafter"/>
</dbReference>
<keyword evidence="12 14" id="KW-0811">Translocation</keyword>
<dbReference type="InterPro" id="IPR014018">
    <property type="entry name" value="SecA_motor_DEAD"/>
</dbReference>
<dbReference type="InterPro" id="IPR020937">
    <property type="entry name" value="SecA_CS"/>
</dbReference>
<reference evidence="21" key="1">
    <citation type="submission" date="2020-10" db="EMBL/GenBank/DDBJ databases">
        <authorList>
            <person name="Gilroy R."/>
        </authorList>
    </citation>
    <scope>NUCLEOTIDE SEQUENCE</scope>
    <source>
        <strain evidence="21">CHK147-3167</strain>
    </source>
</reference>
<dbReference type="Pfam" id="PF07517">
    <property type="entry name" value="SecA_DEAD"/>
    <property type="match status" value="1"/>
</dbReference>
<evidence type="ECO:0000256" key="15">
    <source>
        <dbReference type="RuleBase" id="RU003874"/>
    </source>
</evidence>
<dbReference type="PANTHER" id="PTHR30612:SF0">
    <property type="entry name" value="CHLOROPLAST PROTEIN-TRANSPORTING ATPASE"/>
    <property type="match status" value="1"/>
</dbReference>
<evidence type="ECO:0000256" key="7">
    <source>
        <dbReference type="ARBA" id="ARBA00022741"/>
    </source>
</evidence>
<dbReference type="NCBIfam" id="TIGR00963">
    <property type="entry name" value="secA"/>
    <property type="match status" value="1"/>
</dbReference>
<evidence type="ECO:0000259" key="20">
    <source>
        <dbReference type="PROSITE" id="PS51196"/>
    </source>
</evidence>
<dbReference type="HAMAP" id="MF_01382">
    <property type="entry name" value="SecA"/>
    <property type="match status" value="1"/>
</dbReference>
<proteinExistence type="inferred from homology"/>
<dbReference type="GO" id="GO:0031522">
    <property type="term" value="C:cell envelope Sec protein transport complex"/>
    <property type="evidence" value="ECO:0007669"/>
    <property type="project" value="TreeGrafter"/>
</dbReference>
<dbReference type="GO" id="GO:0006605">
    <property type="term" value="P:protein targeting"/>
    <property type="evidence" value="ECO:0007669"/>
    <property type="project" value="UniProtKB-UniRule"/>
</dbReference>
<evidence type="ECO:0000256" key="13">
    <source>
        <dbReference type="ARBA" id="ARBA00023136"/>
    </source>
</evidence>
<comment type="subcellular location">
    <subcellularLocation>
        <location evidence="14">Cell membrane</location>
        <topology evidence="14">Peripheral membrane protein</topology>
        <orientation evidence="14">Cytoplasmic side</orientation>
    </subcellularLocation>
    <subcellularLocation>
        <location evidence="14">Cytoplasm</location>
    </subcellularLocation>
    <text evidence="14">Distribution is 50-50.</text>
</comment>
<dbReference type="GO" id="GO:0008564">
    <property type="term" value="F:protein-exporting ATPase activity"/>
    <property type="evidence" value="ECO:0007669"/>
    <property type="project" value="UniProtKB-EC"/>
</dbReference>
<dbReference type="InterPro" id="IPR027417">
    <property type="entry name" value="P-loop_NTPase"/>
</dbReference>
<feature type="domain" description="Helicase ATP-binding" evidence="18">
    <location>
        <begin position="86"/>
        <end position="256"/>
    </location>
</feature>
<comment type="catalytic activity">
    <reaction evidence="14">
        <text>ATP + H2O + cellular proteinSide 1 = ADP + phosphate + cellular proteinSide 2.</text>
        <dbReference type="EC" id="7.4.2.8"/>
    </reaction>
</comment>
<keyword evidence="7 14" id="KW-0547">Nucleotide-binding</keyword>
<dbReference type="Pfam" id="PF01043">
    <property type="entry name" value="SecA_PP_bind"/>
    <property type="match status" value="1"/>
</dbReference>
<organism evidence="21 22">
    <name type="scientific">Candidatus Coprosoma intestinipullorum</name>
    <dbReference type="NCBI Taxonomy" id="2840752"/>
    <lineage>
        <taxon>Bacteria</taxon>
        <taxon>Bacillati</taxon>
        <taxon>Bacillota</taxon>
        <taxon>Bacillota incertae sedis</taxon>
        <taxon>Candidatus Coprosoma</taxon>
    </lineage>
</organism>
<reference evidence="21" key="2">
    <citation type="journal article" date="2021" name="PeerJ">
        <title>Extensive microbial diversity within the chicken gut microbiome revealed by metagenomics and culture.</title>
        <authorList>
            <person name="Gilroy R."/>
            <person name="Ravi A."/>
            <person name="Getino M."/>
            <person name="Pursley I."/>
            <person name="Horton D.L."/>
            <person name="Alikhan N.F."/>
            <person name="Baker D."/>
            <person name="Gharbi K."/>
            <person name="Hall N."/>
            <person name="Watson M."/>
            <person name="Adriaenssens E.M."/>
            <person name="Foster-Nyarko E."/>
            <person name="Jarju S."/>
            <person name="Secka A."/>
            <person name="Antonio M."/>
            <person name="Oren A."/>
            <person name="Chaudhuri R.R."/>
            <person name="La Ragione R."/>
            <person name="Hildebrand F."/>
            <person name="Pallen M.J."/>
        </authorList>
    </citation>
    <scope>NUCLEOTIDE SEQUENCE</scope>
    <source>
        <strain evidence="21">CHK147-3167</strain>
    </source>
</reference>
<dbReference type="InterPro" id="IPR014001">
    <property type="entry name" value="Helicase_ATP-bd"/>
</dbReference>
<feature type="domain" description="Helicase C-terminal" evidence="19">
    <location>
        <begin position="413"/>
        <end position="585"/>
    </location>
</feature>
<dbReference type="SUPFAM" id="SSF81886">
    <property type="entry name" value="Helical scaffold and wing domains of SecA"/>
    <property type="match status" value="1"/>
</dbReference>
<keyword evidence="16" id="KW-0175">Coiled coil</keyword>
<dbReference type="SMART" id="SM00490">
    <property type="entry name" value="HELICc"/>
    <property type="match status" value="1"/>
</dbReference>
<dbReference type="Gene3D" id="1.10.3060.10">
    <property type="entry name" value="Helical scaffold and wing domains of SecA"/>
    <property type="match status" value="1"/>
</dbReference>
<dbReference type="SMART" id="SM00958">
    <property type="entry name" value="SecA_PP_bind"/>
    <property type="match status" value="1"/>
</dbReference>
<evidence type="ECO:0000256" key="3">
    <source>
        <dbReference type="ARBA" id="ARBA00022448"/>
    </source>
</evidence>
<evidence type="ECO:0000256" key="17">
    <source>
        <dbReference type="SAM" id="MobiDB-lite"/>
    </source>
</evidence>
<evidence type="ECO:0000259" key="19">
    <source>
        <dbReference type="PROSITE" id="PS51194"/>
    </source>
</evidence>
<dbReference type="SUPFAM" id="SSF52540">
    <property type="entry name" value="P-loop containing nucleoside triphosphate hydrolases"/>
    <property type="match status" value="2"/>
</dbReference>
<comment type="caution">
    <text evidence="21">The sequence shown here is derived from an EMBL/GenBank/DDBJ whole genome shotgun (WGS) entry which is preliminary data.</text>
</comment>
<dbReference type="EMBL" id="DVFV01000111">
    <property type="protein sequence ID" value="HIQ91271.1"/>
    <property type="molecule type" value="Genomic_DNA"/>
</dbReference>
<feature type="binding site" evidence="14">
    <location>
        <begin position="102"/>
        <end position="106"/>
    </location>
    <ligand>
        <name>ATP</name>
        <dbReference type="ChEBI" id="CHEBI:30616"/>
    </ligand>
</feature>
<dbReference type="PROSITE" id="PS51194">
    <property type="entry name" value="HELICASE_CTER"/>
    <property type="match status" value="1"/>
</dbReference>
<evidence type="ECO:0000313" key="22">
    <source>
        <dbReference type="Proteomes" id="UP000886786"/>
    </source>
</evidence>
<evidence type="ECO:0000256" key="11">
    <source>
        <dbReference type="ARBA" id="ARBA00022967"/>
    </source>
</evidence>
<dbReference type="InterPro" id="IPR004027">
    <property type="entry name" value="SEC_C_motif"/>
</dbReference>
<dbReference type="InterPro" id="IPR011130">
    <property type="entry name" value="SecA_preprotein_X-link_dom"/>
</dbReference>
<protein>
    <recommendedName>
        <fullName evidence="14 15">Protein translocase subunit SecA</fullName>
        <ecNumber evidence="14">7.4.2.8</ecNumber>
    </recommendedName>
</protein>
<comment type="function">
    <text evidence="14">Part of the Sec protein translocase complex. Interacts with the SecYEG preprotein conducting channel. Has a central role in coupling the hydrolysis of ATP to the transfer of proteins into and across the cell membrane, serving as an ATP-driven molecular motor driving the stepwise translocation of polypeptide chains across the membrane.</text>
</comment>
<evidence type="ECO:0000256" key="5">
    <source>
        <dbReference type="ARBA" id="ARBA00022490"/>
    </source>
</evidence>
<dbReference type="InterPro" id="IPR000185">
    <property type="entry name" value="SecA"/>
</dbReference>
<gene>
    <name evidence="14 21" type="primary">secA</name>
    <name evidence="21" type="ORF">IAB27_06605</name>
</gene>
<evidence type="ECO:0000256" key="8">
    <source>
        <dbReference type="ARBA" id="ARBA00022833"/>
    </source>
</evidence>
<dbReference type="EC" id="7.4.2.8" evidence="14"/>
<feature type="domain" description="SecA family profile" evidence="20">
    <location>
        <begin position="1"/>
        <end position="569"/>
    </location>
</feature>
<dbReference type="InterPro" id="IPR011115">
    <property type="entry name" value="SecA_DEAD"/>
</dbReference>
<evidence type="ECO:0000256" key="14">
    <source>
        <dbReference type="HAMAP-Rule" id="MF_01382"/>
    </source>
</evidence>
<comment type="subunit">
    <text evidence="14">Monomer and homodimer. Part of the essential Sec protein translocation apparatus which comprises SecA, SecYEG and auxiliary proteins SecDF. Other proteins may also be involved.</text>
</comment>
<feature type="coiled-coil region" evidence="16">
    <location>
        <begin position="18"/>
        <end position="45"/>
    </location>
</feature>
<dbReference type="PROSITE" id="PS01312">
    <property type="entry name" value="SECA"/>
    <property type="match status" value="1"/>
</dbReference>
<name>A0A9D0ZRN8_9FIRM</name>
<evidence type="ECO:0000256" key="9">
    <source>
        <dbReference type="ARBA" id="ARBA00022840"/>
    </source>
</evidence>
<dbReference type="Gene3D" id="3.40.50.300">
    <property type="entry name" value="P-loop containing nucleotide triphosphate hydrolases"/>
    <property type="match status" value="3"/>
</dbReference>